<dbReference type="SMART" id="SM00896">
    <property type="entry name" value="FDX-ACB"/>
    <property type="match status" value="1"/>
</dbReference>
<dbReference type="InterPro" id="IPR045864">
    <property type="entry name" value="aa-tRNA-synth_II/BPL/LPL"/>
</dbReference>
<dbReference type="GO" id="GO:0016740">
    <property type="term" value="F:transferase activity"/>
    <property type="evidence" value="ECO:0007669"/>
    <property type="project" value="UniProtKB-ARBA"/>
</dbReference>
<dbReference type="InterPro" id="IPR009061">
    <property type="entry name" value="DNA-bd_dom_put_sf"/>
</dbReference>
<sequence length="809" mass="90641">MLVSLNWLKNYVDITDISPEELASKITKSGIEVDGIEYVAEKSEHVVVGYVVSCEKHPNADKLNLCQVDVGEEEPLQIICGAPNVAQGQKVAVAKPGAVLPNNFKIKRVKLRGVESNGMICSLQELGIEEKYVPKDVADGIYVFPKDVTVGESVEPLLNLNDAVLEFDLTPNRADCLSMLGVAYEVGAILNREVKLPSPNPKEGTEEAKDYIAVEVEAKEANPYYGAFVIRDVEIEQSPLWMRNYLIAAGIRPINNVVDITNYVLLEYGQPLHAFDYDKLGEKKIVVRHAKTNEKLVTLDEQERVLSQDHLVITDGKDPIALAGVMGGLSTEVTDTTKNVLLEAAYFDSSTVMKAVKSTGLYSDSSTRFTKGVDPNRVKEAGLRACELMGKYANATIAKGVVAYDALNREQKQVKVNVTEINKRLGTLLQPADVEDALQRLQFKFEKRSQEYLVYIPTRRGDISIFEDMLEEIARIYGYDKLPYTLPVGAGQAGGLTERQILIRKIKGIMEASGLMESRTYTLISENAANTLISPELTEANYVPIELALPMSEEHKYLRLSFLPEILRILTHNRARNEFDLGYYEIGKTFLTAESTLTKQPEERLRLAGAVTGNWVHHPWQQENKLVDFYVVKGILEKLFNYLNVAVVFKPCKHKDMHPGRTASLHLKGETIGFIGQLHPRLQKQFDLKETYVFDVDVEGLLEAYKNEPTYEEIPKYPSIGRDIAFVLDHTVLAAEVKQVIMDVGAPLVKHVSIFDVYEGEHLEAGKKSVAFHLVYQHPEKTLTDDEVQASYEQIIEAVKKKFNAYIRS</sequence>
<feature type="domain" description="B5" evidence="19">
    <location>
        <begin position="409"/>
        <end position="484"/>
    </location>
</feature>
<keyword evidence="10 15" id="KW-0460">Magnesium</keyword>
<dbReference type="FunFam" id="3.30.930.10:FF:000022">
    <property type="entry name" value="Phenylalanine--tRNA ligase beta subunit"/>
    <property type="match status" value="1"/>
</dbReference>
<feature type="binding site" evidence="15">
    <location>
        <position position="462"/>
    </location>
    <ligand>
        <name>Mg(2+)</name>
        <dbReference type="ChEBI" id="CHEBI:18420"/>
        <note>shared with alpha subunit</note>
    </ligand>
</feature>
<dbReference type="Pfam" id="PF01588">
    <property type="entry name" value="tRNA_bind"/>
    <property type="match status" value="1"/>
</dbReference>
<evidence type="ECO:0000256" key="4">
    <source>
        <dbReference type="ARBA" id="ARBA00022490"/>
    </source>
</evidence>
<dbReference type="OrthoDB" id="9805455at2"/>
<dbReference type="EMBL" id="FQXD01000011">
    <property type="protein sequence ID" value="SHH70093.1"/>
    <property type="molecule type" value="Genomic_DNA"/>
</dbReference>
<dbReference type="InterPro" id="IPR012340">
    <property type="entry name" value="NA-bd_OB-fold"/>
</dbReference>
<dbReference type="Pfam" id="PF03147">
    <property type="entry name" value="FDX-ACB"/>
    <property type="match status" value="1"/>
</dbReference>
<keyword evidence="5 16" id="KW-0820">tRNA-binding</keyword>
<dbReference type="GO" id="GO:0140096">
    <property type="term" value="F:catalytic activity, acting on a protein"/>
    <property type="evidence" value="ECO:0007669"/>
    <property type="project" value="UniProtKB-ARBA"/>
</dbReference>
<dbReference type="GO" id="GO:0000049">
    <property type="term" value="F:tRNA binding"/>
    <property type="evidence" value="ECO:0007669"/>
    <property type="project" value="UniProtKB-UniRule"/>
</dbReference>
<evidence type="ECO:0000256" key="5">
    <source>
        <dbReference type="ARBA" id="ARBA00022555"/>
    </source>
</evidence>
<dbReference type="Gene3D" id="2.40.50.140">
    <property type="entry name" value="Nucleic acid-binding proteins"/>
    <property type="match status" value="1"/>
</dbReference>
<evidence type="ECO:0000256" key="12">
    <source>
        <dbReference type="ARBA" id="ARBA00022917"/>
    </source>
</evidence>
<dbReference type="GO" id="GO:0005524">
    <property type="term" value="F:ATP binding"/>
    <property type="evidence" value="ECO:0007669"/>
    <property type="project" value="UniProtKB-UniRule"/>
</dbReference>
<dbReference type="Pfam" id="PF17759">
    <property type="entry name" value="tRNA_synthFbeta"/>
    <property type="match status" value="1"/>
</dbReference>
<evidence type="ECO:0000256" key="6">
    <source>
        <dbReference type="ARBA" id="ARBA00022598"/>
    </source>
</evidence>
<evidence type="ECO:0000259" key="19">
    <source>
        <dbReference type="PROSITE" id="PS51483"/>
    </source>
</evidence>
<dbReference type="HAMAP" id="MF_00283">
    <property type="entry name" value="Phe_tRNA_synth_beta1"/>
    <property type="match status" value="1"/>
</dbReference>
<evidence type="ECO:0000259" key="17">
    <source>
        <dbReference type="PROSITE" id="PS50886"/>
    </source>
</evidence>
<dbReference type="Gene3D" id="3.30.930.10">
    <property type="entry name" value="Bira Bifunctional Protein, Domain 2"/>
    <property type="match status" value="1"/>
</dbReference>
<dbReference type="FunFam" id="2.40.50.140:FF:000045">
    <property type="entry name" value="Phenylalanine--tRNA ligase beta subunit"/>
    <property type="match status" value="1"/>
</dbReference>
<dbReference type="Gene3D" id="3.30.56.10">
    <property type="match status" value="2"/>
</dbReference>
<keyword evidence="13 15" id="KW-0030">Aminoacyl-tRNA synthetase</keyword>
<dbReference type="NCBIfam" id="TIGR00472">
    <property type="entry name" value="pheT_bact"/>
    <property type="match status" value="1"/>
</dbReference>
<dbReference type="Gene3D" id="3.30.70.380">
    <property type="entry name" value="Ferrodoxin-fold anticodon-binding domain"/>
    <property type="match status" value="1"/>
</dbReference>
<keyword evidence="21" id="KW-1185">Reference proteome</keyword>
<keyword evidence="7 15" id="KW-0479">Metal-binding</keyword>
<evidence type="ECO:0000256" key="14">
    <source>
        <dbReference type="ARBA" id="ARBA00049255"/>
    </source>
</evidence>
<dbReference type="GO" id="GO:0009328">
    <property type="term" value="C:phenylalanine-tRNA ligase complex"/>
    <property type="evidence" value="ECO:0007669"/>
    <property type="project" value="TreeGrafter"/>
</dbReference>
<dbReference type="InterPro" id="IPR041616">
    <property type="entry name" value="PheRS_beta_core"/>
</dbReference>
<proteinExistence type="inferred from homology"/>
<dbReference type="CDD" id="cd02796">
    <property type="entry name" value="tRNA_bind_bactPheRS"/>
    <property type="match status" value="1"/>
</dbReference>
<evidence type="ECO:0000256" key="11">
    <source>
        <dbReference type="ARBA" id="ARBA00022884"/>
    </source>
</evidence>
<dbReference type="InterPro" id="IPR033714">
    <property type="entry name" value="tRNA_bind_bactPheRS"/>
</dbReference>
<evidence type="ECO:0000259" key="18">
    <source>
        <dbReference type="PROSITE" id="PS51447"/>
    </source>
</evidence>
<dbReference type="PROSITE" id="PS51483">
    <property type="entry name" value="B5"/>
    <property type="match status" value="1"/>
</dbReference>
<keyword evidence="12 15" id="KW-0648">Protein biosynthesis</keyword>
<feature type="binding site" evidence="15">
    <location>
        <position position="471"/>
    </location>
    <ligand>
        <name>Mg(2+)</name>
        <dbReference type="ChEBI" id="CHEBI:18420"/>
        <note>shared with alpha subunit</note>
    </ligand>
</feature>
<dbReference type="PROSITE" id="PS50886">
    <property type="entry name" value="TRBD"/>
    <property type="match status" value="1"/>
</dbReference>
<dbReference type="InterPro" id="IPR005147">
    <property type="entry name" value="tRNA_synthase_B5-dom"/>
</dbReference>
<comment type="catalytic activity">
    <reaction evidence="14 15">
        <text>tRNA(Phe) + L-phenylalanine + ATP = L-phenylalanyl-tRNA(Phe) + AMP + diphosphate + H(+)</text>
        <dbReference type="Rhea" id="RHEA:19413"/>
        <dbReference type="Rhea" id="RHEA-COMP:9668"/>
        <dbReference type="Rhea" id="RHEA-COMP:9699"/>
        <dbReference type="ChEBI" id="CHEBI:15378"/>
        <dbReference type="ChEBI" id="CHEBI:30616"/>
        <dbReference type="ChEBI" id="CHEBI:33019"/>
        <dbReference type="ChEBI" id="CHEBI:58095"/>
        <dbReference type="ChEBI" id="CHEBI:78442"/>
        <dbReference type="ChEBI" id="CHEBI:78531"/>
        <dbReference type="ChEBI" id="CHEBI:456215"/>
        <dbReference type="EC" id="6.1.1.20"/>
    </reaction>
</comment>
<comment type="subcellular location">
    <subcellularLocation>
        <location evidence="1 15">Cytoplasm</location>
    </subcellularLocation>
</comment>
<feature type="domain" description="FDX-ACB" evidence="18">
    <location>
        <begin position="715"/>
        <end position="808"/>
    </location>
</feature>
<keyword evidence="8 15" id="KW-0547">Nucleotide-binding</keyword>
<evidence type="ECO:0000256" key="15">
    <source>
        <dbReference type="HAMAP-Rule" id="MF_00283"/>
    </source>
</evidence>
<dbReference type="RefSeq" id="WP_073010195.1">
    <property type="nucleotide sequence ID" value="NZ_FQXD01000011.1"/>
</dbReference>
<dbReference type="SUPFAM" id="SSF50249">
    <property type="entry name" value="Nucleic acid-binding proteins"/>
    <property type="match status" value="1"/>
</dbReference>
<dbReference type="SMART" id="SM00873">
    <property type="entry name" value="B3_4"/>
    <property type="match status" value="1"/>
</dbReference>
<dbReference type="GO" id="GO:0006432">
    <property type="term" value="P:phenylalanyl-tRNA aminoacylation"/>
    <property type="evidence" value="ECO:0007669"/>
    <property type="project" value="UniProtKB-UniRule"/>
</dbReference>
<dbReference type="SMART" id="SM00874">
    <property type="entry name" value="B5"/>
    <property type="match status" value="1"/>
</dbReference>
<evidence type="ECO:0000313" key="20">
    <source>
        <dbReference type="EMBL" id="SHH70093.1"/>
    </source>
</evidence>
<dbReference type="InterPro" id="IPR045060">
    <property type="entry name" value="Phe-tRNA-ligase_IIc_bsu"/>
</dbReference>
<dbReference type="Pfam" id="PF03484">
    <property type="entry name" value="B5"/>
    <property type="match status" value="1"/>
</dbReference>
<keyword evidence="6 15" id="KW-0436">Ligase</keyword>
<dbReference type="SUPFAM" id="SSF46955">
    <property type="entry name" value="Putative DNA-binding domain"/>
    <property type="match status" value="1"/>
</dbReference>
<evidence type="ECO:0000256" key="10">
    <source>
        <dbReference type="ARBA" id="ARBA00022842"/>
    </source>
</evidence>
<evidence type="ECO:0000256" key="8">
    <source>
        <dbReference type="ARBA" id="ARBA00022741"/>
    </source>
</evidence>
<dbReference type="InterPro" id="IPR020825">
    <property type="entry name" value="Phe-tRNA_synthase-like_B3/B4"/>
</dbReference>
<feature type="binding site" evidence="15">
    <location>
        <position position="468"/>
    </location>
    <ligand>
        <name>Mg(2+)</name>
        <dbReference type="ChEBI" id="CHEBI:18420"/>
        <note>shared with alpha subunit</note>
    </ligand>
</feature>
<name>A0A1M5V568_9BACI</name>
<evidence type="ECO:0000256" key="2">
    <source>
        <dbReference type="ARBA" id="ARBA00008653"/>
    </source>
</evidence>
<evidence type="ECO:0000256" key="16">
    <source>
        <dbReference type="PROSITE-ProRule" id="PRU00209"/>
    </source>
</evidence>
<keyword evidence="11 16" id="KW-0694">RNA-binding</keyword>
<comment type="similarity">
    <text evidence="2 15">Belongs to the phenylalanyl-tRNA synthetase beta subunit family. Type 1 subfamily.</text>
</comment>
<accession>A0A1M5V568</accession>
<dbReference type="Pfam" id="PF03483">
    <property type="entry name" value="B3_4"/>
    <property type="match status" value="1"/>
</dbReference>
<keyword evidence="9 15" id="KW-0067">ATP-binding</keyword>
<dbReference type="CDD" id="cd00769">
    <property type="entry name" value="PheRS_beta_core"/>
    <property type="match status" value="1"/>
</dbReference>
<dbReference type="GO" id="GO:0000287">
    <property type="term" value="F:magnesium ion binding"/>
    <property type="evidence" value="ECO:0007669"/>
    <property type="project" value="UniProtKB-UniRule"/>
</dbReference>
<evidence type="ECO:0000256" key="3">
    <source>
        <dbReference type="ARBA" id="ARBA00011209"/>
    </source>
</evidence>
<comment type="cofactor">
    <cofactor evidence="15">
        <name>Mg(2+)</name>
        <dbReference type="ChEBI" id="CHEBI:18420"/>
    </cofactor>
    <text evidence="15">Binds 2 magnesium ions per tetramer.</text>
</comment>
<gene>
    <name evidence="15" type="primary">pheT</name>
    <name evidence="20" type="ORF">SAMN05421807_111112</name>
</gene>
<organism evidence="20 21">
    <name type="scientific">Virgibacillus chiguensis</name>
    <dbReference type="NCBI Taxonomy" id="411959"/>
    <lineage>
        <taxon>Bacteria</taxon>
        <taxon>Bacillati</taxon>
        <taxon>Bacillota</taxon>
        <taxon>Bacilli</taxon>
        <taxon>Bacillales</taxon>
        <taxon>Bacillaceae</taxon>
        <taxon>Virgibacillus</taxon>
    </lineage>
</organism>
<dbReference type="GO" id="GO:0004826">
    <property type="term" value="F:phenylalanine-tRNA ligase activity"/>
    <property type="evidence" value="ECO:0007669"/>
    <property type="project" value="UniProtKB-UniRule"/>
</dbReference>
<dbReference type="AlphaFoldDB" id="A0A1M5V568"/>
<dbReference type="PROSITE" id="PS51447">
    <property type="entry name" value="FDX_ACB"/>
    <property type="match status" value="1"/>
</dbReference>
<feature type="binding site" evidence="15">
    <location>
        <position position="472"/>
    </location>
    <ligand>
        <name>Mg(2+)</name>
        <dbReference type="ChEBI" id="CHEBI:18420"/>
        <note>shared with alpha subunit</note>
    </ligand>
</feature>
<dbReference type="InterPro" id="IPR002547">
    <property type="entry name" value="tRNA-bd_dom"/>
</dbReference>
<evidence type="ECO:0000256" key="7">
    <source>
        <dbReference type="ARBA" id="ARBA00022723"/>
    </source>
</evidence>
<evidence type="ECO:0000256" key="9">
    <source>
        <dbReference type="ARBA" id="ARBA00022840"/>
    </source>
</evidence>
<dbReference type="EC" id="6.1.1.20" evidence="15"/>
<dbReference type="Gene3D" id="3.50.40.10">
    <property type="entry name" value="Phenylalanyl-trna Synthetase, Chain B, domain 3"/>
    <property type="match status" value="1"/>
</dbReference>
<dbReference type="InterPro" id="IPR005121">
    <property type="entry name" value="Fdx_antiC-bd"/>
</dbReference>
<dbReference type="FunFam" id="3.50.40.10:FF:000001">
    <property type="entry name" value="Phenylalanine--tRNA ligase beta subunit"/>
    <property type="match status" value="1"/>
</dbReference>
<dbReference type="FunFam" id="3.30.70.380:FF:000001">
    <property type="entry name" value="Phenylalanine--tRNA ligase beta subunit"/>
    <property type="match status" value="1"/>
</dbReference>
<dbReference type="InterPro" id="IPR036690">
    <property type="entry name" value="Fdx_antiC-bd_sf"/>
</dbReference>
<evidence type="ECO:0000313" key="21">
    <source>
        <dbReference type="Proteomes" id="UP000184079"/>
    </source>
</evidence>
<dbReference type="PANTHER" id="PTHR10947">
    <property type="entry name" value="PHENYLALANYL-TRNA SYNTHETASE BETA CHAIN AND LEUCINE-RICH REPEAT-CONTAINING PROTEIN 47"/>
    <property type="match status" value="1"/>
</dbReference>
<feature type="domain" description="TRNA-binding" evidence="17">
    <location>
        <begin position="40"/>
        <end position="155"/>
    </location>
</feature>
<reference evidence="21" key="1">
    <citation type="submission" date="2016-11" db="EMBL/GenBank/DDBJ databases">
        <authorList>
            <person name="Varghese N."/>
            <person name="Submissions S."/>
        </authorList>
    </citation>
    <scope>NUCLEOTIDE SEQUENCE [LARGE SCALE GENOMIC DNA]</scope>
    <source>
        <strain evidence="21">CGMCC 1.6496</strain>
    </source>
</reference>
<dbReference type="Proteomes" id="UP000184079">
    <property type="component" value="Unassembled WGS sequence"/>
</dbReference>
<keyword evidence="4 15" id="KW-0963">Cytoplasm</keyword>
<comment type="subunit">
    <text evidence="3 15">Tetramer of two alpha and two beta subunits.</text>
</comment>
<evidence type="ECO:0000256" key="1">
    <source>
        <dbReference type="ARBA" id="ARBA00004496"/>
    </source>
</evidence>
<dbReference type="InterPro" id="IPR004532">
    <property type="entry name" value="Phe-tRNA-ligase_IIc_bsu_bact"/>
</dbReference>
<dbReference type="SUPFAM" id="SSF54991">
    <property type="entry name" value="Anticodon-binding domain of PheRS"/>
    <property type="match status" value="1"/>
</dbReference>
<evidence type="ECO:0000256" key="13">
    <source>
        <dbReference type="ARBA" id="ARBA00023146"/>
    </source>
</evidence>
<protein>
    <recommendedName>
        <fullName evidence="15">Phenylalanine--tRNA ligase beta subunit</fullName>
        <ecNumber evidence="15">6.1.1.20</ecNumber>
    </recommendedName>
    <alternativeName>
        <fullName evidence="15">Phenylalanyl-tRNA synthetase beta subunit</fullName>
        <shortName evidence="15">PheRS</shortName>
    </alternativeName>
</protein>
<dbReference type="InterPro" id="IPR005146">
    <property type="entry name" value="B3/B4_tRNA-bd"/>
</dbReference>
<dbReference type="NCBIfam" id="NF045760">
    <property type="entry name" value="YtpR"/>
    <property type="match status" value="1"/>
</dbReference>
<dbReference type="SUPFAM" id="SSF56037">
    <property type="entry name" value="PheT/TilS domain"/>
    <property type="match status" value="1"/>
</dbReference>
<dbReference type="SUPFAM" id="SSF55681">
    <property type="entry name" value="Class II aaRS and biotin synthetases"/>
    <property type="match status" value="1"/>
</dbReference>
<dbReference type="PANTHER" id="PTHR10947:SF0">
    <property type="entry name" value="PHENYLALANINE--TRNA LIGASE BETA SUBUNIT"/>
    <property type="match status" value="1"/>
</dbReference>